<sequence>MLKQSELKHCLSNTAEIKICKHTRSKIKISTPKGKIKLKQSFSTKLSDLPDIEVVLEEHELCHYLRTPKESSLKPLSVDEAGRDTKIAPHIHGDKTTDNAYERTAKVQNKHNQKRRIVHLGHTSTALPRIFDT</sequence>
<comment type="caution">
    <text evidence="1">The sequence shown here is derived from an EMBL/GenBank/DDBJ whole genome shotgun (WGS) entry which is preliminary data.</text>
</comment>
<evidence type="ECO:0000313" key="2">
    <source>
        <dbReference type="Proteomes" id="UP001152523"/>
    </source>
</evidence>
<proteinExistence type="predicted"/>
<gene>
    <name evidence="1" type="ORF">CEPIT_LOCUS29124</name>
</gene>
<dbReference type="EMBL" id="CAMAPF010000949">
    <property type="protein sequence ID" value="CAH9128497.1"/>
    <property type="molecule type" value="Genomic_DNA"/>
</dbReference>
<dbReference type="Proteomes" id="UP001152523">
    <property type="component" value="Unassembled WGS sequence"/>
</dbReference>
<dbReference type="AlphaFoldDB" id="A0AAV0EZ50"/>
<accession>A0AAV0EZ50</accession>
<keyword evidence="2" id="KW-1185">Reference proteome</keyword>
<organism evidence="1 2">
    <name type="scientific">Cuscuta epithymum</name>
    <dbReference type="NCBI Taxonomy" id="186058"/>
    <lineage>
        <taxon>Eukaryota</taxon>
        <taxon>Viridiplantae</taxon>
        <taxon>Streptophyta</taxon>
        <taxon>Embryophyta</taxon>
        <taxon>Tracheophyta</taxon>
        <taxon>Spermatophyta</taxon>
        <taxon>Magnoliopsida</taxon>
        <taxon>eudicotyledons</taxon>
        <taxon>Gunneridae</taxon>
        <taxon>Pentapetalae</taxon>
        <taxon>asterids</taxon>
        <taxon>lamiids</taxon>
        <taxon>Solanales</taxon>
        <taxon>Convolvulaceae</taxon>
        <taxon>Cuscuteae</taxon>
        <taxon>Cuscuta</taxon>
        <taxon>Cuscuta subgen. Cuscuta</taxon>
    </lineage>
</organism>
<reference evidence="1" key="1">
    <citation type="submission" date="2022-07" db="EMBL/GenBank/DDBJ databases">
        <authorList>
            <person name="Macas J."/>
            <person name="Novak P."/>
            <person name="Neumann P."/>
        </authorList>
    </citation>
    <scope>NUCLEOTIDE SEQUENCE</scope>
</reference>
<evidence type="ECO:0000313" key="1">
    <source>
        <dbReference type="EMBL" id="CAH9128497.1"/>
    </source>
</evidence>
<protein>
    <submittedName>
        <fullName evidence="1">Uncharacterized protein</fullName>
    </submittedName>
</protein>
<name>A0AAV0EZ50_9ASTE</name>